<keyword evidence="6" id="KW-1185">Reference proteome</keyword>
<accession>A0A9P6NNZ7</accession>
<dbReference type="InterPro" id="IPR051037">
    <property type="entry name" value="RNAPII_TF_IWS1"/>
</dbReference>
<dbReference type="EMBL" id="MU167253">
    <property type="protein sequence ID" value="KAG0146986.1"/>
    <property type="molecule type" value="Genomic_DNA"/>
</dbReference>
<evidence type="ECO:0000256" key="1">
    <source>
        <dbReference type="ARBA" id="ARBA00037349"/>
    </source>
</evidence>
<dbReference type="SUPFAM" id="SSF47676">
    <property type="entry name" value="Conserved domain common to transcription factors TFIIS, elongin A, CRSP70"/>
    <property type="match status" value="1"/>
</dbReference>
<evidence type="ECO:0000313" key="6">
    <source>
        <dbReference type="Proteomes" id="UP000886653"/>
    </source>
</evidence>
<keyword evidence="3" id="KW-0539">Nucleus</keyword>
<evidence type="ECO:0000313" key="5">
    <source>
        <dbReference type="EMBL" id="KAG0146986.1"/>
    </source>
</evidence>
<dbReference type="PANTHER" id="PTHR46010:SF1">
    <property type="entry name" value="PROTEIN IWS1 HOMOLOG"/>
    <property type="match status" value="1"/>
</dbReference>
<dbReference type="GO" id="GO:0005634">
    <property type="term" value="C:nucleus"/>
    <property type="evidence" value="ECO:0007669"/>
    <property type="project" value="UniProtKB-SubCell"/>
</dbReference>
<comment type="subcellular location">
    <subcellularLocation>
        <location evidence="3">Nucleus</location>
    </subcellularLocation>
</comment>
<dbReference type="PROSITE" id="PS51319">
    <property type="entry name" value="TFIIS_N"/>
    <property type="match status" value="1"/>
</dbReference>
<reference evidence="5" key="1">
    <citation type="submission" date="2013-11" db="EMBL/GenBank/DDBJ databases">
        <title>Genome sequence of the fusiform rust pathogen reveals effectors for host alternation and coevolution with pine.</title>
        <authorList>
            <consortium name="DOE Joint Genome Institute"/>
            <person name="Smith K."/>
            <person name="Pendleton A."/>
            <person name="Kubisiak T."/>
            <person name="Anderson C."/>
            <person name="Salamov A."/>
            <person name="Aerts A."/>
            <person name="Riley R."/>
            <person name="Clum A."/>
            <person name="Lindquist E."/>
            <person name="Ence D."/>
            <person name="Campbell M."/>
            <person name="Kronenberg Z."/>
            <person name="Feau N."/>
            <person name="Dhillon B."/>
            <person name="Hamelin R."/>
            <person name="Burleigh J."/>
            <person name="Smith J."/>
            <person name="Yandell M."/>
            <person name="Nelson C."/>
            <person name="Grigoriev I."/>
            <person name="Davis J."/>
        </authorList>
    </citation>
    <scope>NUCLEOTIDE SEQUENCE</scope>
    <source>
        <strain evidence="5">G11</strain>
    </source>
</reference>
<comment type="caution">
    <text evidence="5">The sequence shown here is derived from an EMBL/GenBank/DDBJ whole genome shotgun (WGS) entry which is preliminary data.</text>
</comment>
<protein>
    <recommendedName>
        <fullName evidence="4">TFIIS N-terminal domain-containing protein</fullName>
    </recommendedName>
</protein>
<dbReference type="OrthoDB" id="21124at2759"/>
<name>A0A9P6NNZ7_9BASI</name>
<proteinExistence type="inferred from homology"/>
<organism evidence="5 6">
    <name type="scientific">Cronartium quercuum f. sp. fusiforme G11</name>
    <dbReference type="NCBI Taxonomy" id="708437"/>
    <lineage>
        <taxon>Eukaryota</taxon>
        <taxon>Fungi</taxon>
        <taxon>Dikarya</taxon>
        <taxon>Basidiomycota</taxon>
        <taxon>Pucciniomycotina</taxon>
        <taxon>Pucciniomycetes</taxon>
        <taxon>Pucciniales</taxon>
        <taxon>Coleosporiaceae</taxon>
        <taxon>Cronartium</taxon>
    </lineage>
</organism>
<dbReference type="PANTHER" id="PTHR46010">
    <property type="entry name" value="PROTEIN IWS1 HOMOLOG"/>
    <property type="match status" value="1"/>
</dbReference>
<dbReference type="Pfam" id="PF08711">
    <property type="entry name" value="Med26"/>
    <property type="match status" value="1"/>
</dbReference>
<evidence type="ECO:0000256" key="2">
    <source>
        <dbReference type="ARBA" id="ARBA00037992"/>
    </source>
</evidence>
<comment type="similarity">
    <text evidence="2">Belongs to the IWS1 family.</text>
</comment>
<gene>
    <name evidence="5" type="ORF">CROQUDRAFT_43525</name>
</gene>
<dbReference type="AlphaFoldDB" id="A0A9P6NNZ7"/>
<dbReference type="GO" id="GO:0016973">
    <property type="term" value="P:poly(A)+ mRNA export from nucleus"/>
    <property type="evidence" value="ECO:0007669"/>
    <property type="project" value="TreeGrafter"/>
</dbReference>
<dbReference type="InterPro" id="IPR035441">
    <property type="entry name" value="TFIIS/LEDGF_dom_sf"/>
</dbReference>
<dbReference type="Gene3D" id="1.20.930.10">
    <property type="entry name" value="Conserved domain common to transcription factors TFIIS, elongin A, CRSP70"/>
    <property type="match status" value="1"/>
</dbReference>
<feature type="domain" description="TFIIS N-terminal" evidence="4">
    <location>
        <begin position="12"/>
        <end position="87"/>
    </location>
</feature>
<dbReference type="Proteomes" id="UP000886653">
    <property type="component" value="Unassembled WGS sequence"/>
</dbReference>
<sequence>LETATLDKGLLEAVKKWLEPLPDCSLPDLNIQCSLLQLLTKMSIDTQSLKSSELGKVVLFYTKCKRVDTSVKHLANKLVSKLKVYTH</sequence>
<evidence type="ECO:0000259" key="4">
    <source>
        <dbReference type="PROSITE" id="PS51319"/>
    </source>
</evidence>
<feature type="non-terminal residue" evidence="5">
    <location>
        <position position="1"/>
    </location>
</feature>
<dbReference type="InterPro" id="IPR017923">
    <property type="entry name" value="TFIIS_N"/>
</dbReference>
<comment type="function">
    <text evidence="1">Transcription factor involved in RNA polymerase II transcription regulation. May function in both SPT15/TBP post-recruitment and recruitment steps of transcription.</text>
</comment>
<evidence type="ECO:0000256" key="3">
    <source>
        <dbReference type="PROSITE-ProRule" id="PRU00649"/>
    </source>
</evidence>